<evidence type="ECO:0000313" key="1">
    <source>
        <dbReference type="EMBL" id="ANH98922.1"/>
    </source>
</evidence>
<proteinExistence type="predicted"/>
<accession>A0AAC9FXP7</accession>
<gene>
    <name evidence="1" type="ORF">A8L59_16370</name>
</gene>
<organism evidence="1 2">
    <name type="scientific">Pseudomonas koreensis</name>
    <dbReference type="NCBI Taxonomy" id="198620"/>
    <lineage>
        <taxon>Bacteria</taxon>
        <taxon>Pseudomonadati</taxon>
        <taxon>Pseudomonadota</taxon>
        <taxon>Gammaproteobacteria</taxon>
        <taxon>Pseudomonadales</taxon>
        <taxon>Pseudomonadaceae</taxon>
        <taxon>Pseudomonas</taxon>
    </lineage>
</organism>
<dbReference type="EMBL" id="CP015852">
    <property type="protein sequence ID" value="ANH98922.1"/>
    <property type="molecule type" value="Genomic_DNA"/>
</dbReference>
<dbReference type="Proteomes" id="UP000078142">
    <property type="component" value="Chromosome"/>
</dbReference>
<name>A0AAC9FXP7_9PSED</name>
<protein>
    <submittedName>
        <fullName evidence="1">Uncharacterized protein</fullName>
    </submittedName>
</protein>
<sequence>MDEIYAMLGATGSPQTLPVVLQIAQGGTGNSTGTATKLAPAAILGFVAQSGGVPTGSIVERGSNSNGEYVKFADGTLICFMNPQGNPSIAANAFAAFGPYGTPVNFSSNIFFVSAVVVPNSSNDTYGVLTSYSLSNNTVGFVFRNGASAQTFGNIKILCVGRWF</sequence>
<evidence type="ECO:0000313" key="2">
    <source>
        <dbReference type="Proteomes" id="UP000078142"/>
    </source>
</evidence>
<dbReference type="AlphaFoldDB" id="A0AAC9FXP7"/>
<reference evidence="1 2" key="1">
    <citation type="submission" date="2016-05" db="EMBL/GenBank/DDBJ databases">
        <authorList>
            <person name="Wang S."/>
            <person name="Zhu B."/>
        </authorList>
    </citation>
    <scope>NUCLEOTIDE SEQUENCE [LARGE SCALE GENOMIC DNA]</scope>
    <source>
        <strain evidence="1 2">CRS05-R5</strain>
    </source>
</reference>